<dbReference type="PANTHER" id="PTHR46648">
    <property type="entry name" value="HIT FAMILY PROTEIN 1"/>
    <property type="match status" value="1"/>
</dbReference>
<keyword evidence="3" id="KW-0489">Methyltransferase</keyword>
<dbReference type="SUPFAM" id="SSF54197">
    <property type="entry name" value="HIT-like"/>
    <property type="match status" value="1"/>
</dbReference>
<accession>A0ABV8LRU1</accession>
<dbReference type="InterPro" id="IPR011146">
    <property type="entry name" value="HIT-like"/>
</dbReference>
<dbReference type="InterPro" id="IPR036265">
    <property type="entry name" value="HIT-like_sf"/>
</dbReference>
<name>A0ABV8LRU1_9ACTN</name>
<dbReference type="PROSITE" id="PS51084">
    <property type="entry name" value="HIT_2"/>
    <property type="match status" value="1"/>
</dbReference>
<evidence type="ECO:0000313" key="3">
    <source>
        <dbReference type="EMBL" id="MFC4132984.1"/>
    </source>
</evidence>
<dbReference type="Pfam" id="PF01230">
    <property type="entry name" value="HIT"/>
    <property type="match status" value="1"/>
</dbReference>
<protein>
    <submittedName>
        <fullName evidence="3">HIT family protein</fullName>
        <ecNumber evidence="3">2.1.1.-</ecNumber>
    </submittedName>
</protein>
<dbReference type="EC" id="2.1.1.-" evidence="3"/>
<dbReference type="InterPro" id="IPR001310">
    <property type="entry name" value="Histidine_triad_HIT"/>
</dbReference>
<feature type="short sequence motif" description="Histidine triad motif" evidence="1">
    <location>
        <begin position="112"/>
        <end position="116"/>
    </location>
</feature>
<organism evidence="3 4">
    <name type="scientific">Hamadaea flava</name>
    <dbReference type="NCBI Taxonomy" id="1742688"/>
    <lineage>
        <taxon>Bacteria</taxon>
        <taxon>Bacillati</taxon>
        <taxon>Actinomycetota</taxon>
        <taxon>Actinomycetes</taxon>
        <taxon>Micromonosporales</taxon>
        <taxon>Micromonosporaceae</taxon>
        <taxon>Hamadaea</taxon>
    </lineage>
</organism>
<sequence length="163" mass="18734">MPHWSHEPPGYVCPFCEFLAGRDRVNDQRDVVLKSDRATAFVAPRWWPNNPGHVLVIPNEHYENLYDLPAEFGHAVHDAVREIAIALRTAYGCAGVSTRQHNEPAGHQDVWHLHVHVFPRFDGDDLYRSRALPGFVPQTEREPYARLLLDYFAGRVESRTQAR</sequence>
<dbReference type="Proteomes" id="UP001595816">
    <property type="component" value="Unassembled WGS sequence"/>
</dbReference>
<comment type="caution">
    <text evidence="3">The sequence shown here is derived from an EMBL/GenBank/DDBJ whole genome shotgun (WGS) entry which is preliminary data.</text>
</comment>
<dbReference type="Gene3D" id="3.30.428.10">
    <property type="entry name" value="HIT-like"/>
    <property type="match status" value="1"/>
</dbReference>
<keyword evidence="4" id="KW-1185">Reference proteome</keyword>
<evidence type="ECO:0000313" key="4">
    <source>
        <dbReference type="Proteomes" id="UP001595816"/>
    </source>
</evidence>
<reference evidence="4" key="1">
    <citation type="journal article" date="2019" name="Int. J. Syst. Evol. Microbiol.">
        <title>The Global Catalogue of Microorganisms (GCM) 10K type strain sequencing project: providing services to taxonomists for standard genome sequencing and annotation.</title>
        <authorList>
            <consortium name="The Broad Institute Genomics Platform"/>
            <consortium name="The Broad Institute Genome Sequencing Center for Infectious Disease"/>
            <person name="Wu L."/>
            <person name="Ma J."/>
        </authorList>
    </citation>
    <scope>NUCLEOTIDE SEQUENCE [LARGE SCALE GENOMIC DNA]</scope>
    <source>
        <strain evidence="4">CGMCC 4.7289</strain>
    </source>
</reference>
<dbReference type="GO" id="GO:0008168">
    <property type="term" value="F:methyltransferase activity"/>
    <property type="evidence" value="ECO:0007669"/>
    <property type="project" value="UniProtKB-KW"/>
</dbReference>
<evidence type="ECO:0000256" key="1">
    <source>
        <dbReference type="PROSITE-ProRule" id="PRU00464"/>
    </source>
</evidence>
<proteinExistence type="predicted"/>
<dbReference type="EMBL" id="JBHSAY010000009">
    <property type="protein sequence ID" value="MFC4132984.1"/>
    <property type="molecule type" value="Genomic_DNA"/>
</dbReference>
<dbReference type="RefSeq" id="WP_253752071.1">
    <property type="nucleotide sequence ID" value="NZ_JAMZDZ010000001.1"/>
</dbReference>
<dbReference type="GO" id="GO:0032259">
    <property type="term" value="P:methylation"/>
    <property type="evidence" value="ECO:0007669"/>
    <property type="project" value="UniProtKB-KW"/>
</dbReference>
<evidence type="ECO:0000259" key="2">
    <source>
        <dbReference type="PROSITE" id="PS51084"/>
    </source>
</evidence>
<gene>
    <name evidence="3" type="ORF">ACFOZ4_20425</name>
</gene>
<keyword evidence="3" id="KW-0808">Transferase</keyword>
<dbReference type="PANTHER" id="PTHR46648:SF1">
    <property type="entry name" value="ADENOSINE 5'-MONOPHOSPHORAMIDASE HNT1"/>
    <property type="match status" value="1"/>
</dbReference>
<feature type="domain" description="HIT" evidence="2">
    <location>
        <begin position="48"/>
        <end position="127"/>
    </location>
</feature>